<reference evidence="2" key="2">
    <citation type="journal article" date="2017" name="Plant Physiol. Biochem.">
        <title>Differential oxidative and antioxidative response of duckweed Lemna minor toward plant growth promoting/inhibiting bacteria.</title>
        <authorList>
            <person name="Ishizawa H."/>
            <person name="Kuroda M."/>
            <person name="Morikawa M."/>
            <person name="Ike M."/>
        </authorList>
    </citation>
    <scope>NUCLEOTIDE SEQUENCE [LARGE SCALE GENOMIC DNA]</scope>
    <source>
        <strain evidence="2">M6</strain>
    </source>
</reference>
<protein>
    <submittedName>
        <fullName evidence="1">Uncharacterized protein</fullName>
    </submittedName>
</protein>
<organism evidence="1 2">
    <name type="scientific">Asticcacaulis excentricus</name>
    <dbReference type="NCBI Taxonomy" id="78587"/>
    <lineage>
        <taxon>Bacteria</taxon>
        <taxon>Pseudomonadati</taxon>
        <taxon>Pseudomonadota</taxon>
        <taxon>Alphaproteobacteria</taxon>
        <taxon>Caulobacterales</taxon>
        <taxon>Caulobacteraceae</taxon>
        <taxon>Asticcacaulis</taxon>
    </lineage>
</organism>
<reference evidence="2" key="1">
    <citation type="journal article" date="2017" name="Biotechnol. Biofuels">
        <title>Evaluation of environmental bacterial communities as a factor affecting the growth of duckweed Lemna minor.</title>
        <authorList>
            <person name="Ishizawa H."/>
            <person name="Kuroda M."/>
            <person name="Morikawa M."/>
            <person name="Ike M."/>
        </authorList>
    </citation>
    <scope>NUCLEOTIDE SEQUENCE [LARGE SCALE GENOMIC DNA]</scope>
    <source>
        <strain evidence="2">M6</strain>
    </source>
</reference>
<evidence type="ECO:0000313" key="2">
    <source>
        <dbReference type="Proteomes" id="UP000278756"/>
    </source>
</evidence>
<proteinExistence type="predicted"/>
<sequence>MVSSMAAIFFAALRMDGDAFLRLISLCTALAELKLNETAQVSVRWSH</sequence>
<dbReference type="AlphaFoldDB" id="A0A3G9G579"/>
<name>A0A3G9G579_9CAUL</name>
<gene>
    <name evidence="1" type="ORF">EM6_3131</name>
</gene>
<dbReference type="EMBL" id="AP018828">
    <property type="protein sequence ID" value="BBF82490.1"/>
    <property type="molecule type" value="Genomic_DNA"/>
</dbReference>
<evidence type="ECO:0000313" key="1">
    <source>
        <dbReference type="EMBL" id="BBF82490.1"/>
    </source>
</evidence>
<dbReference type="Proteomes" id="UP000278756">
    <property type="component" value="Chromosome 2"/>
</dbReference>
<accession>A0A3G9G579</accession>